<dbReference type="Pfam" id="PF03168">
    <property type="entry name" value="LEA_2"/>
    <property type="match status" value="1"/>
</dbReference>
<dbReference type="GO" id="GO:0098542">
    <property type="term" value="P:defense response to other organism"/>
    <property type="evidence" value="ECO:0007669"/>
    <property type="project" value="InterPro"/>
</dbReference>
<feature type="domain" description="Late embryogenesis abundant protein LEA-2 subgroup" evidence="6">
    <location>
        <begin position="105"/>
        <end position="208"/>
    </location>
</feature>
<evidence type="ECO:0000313" key="7">
    <source>
        <dbReference type="EMBL" id="CAA2620741.1"/>
    </source>
</evidence>
<dbReference type="InterPro" id="IPR044839">
    <property type="entry name" value="NDR1-like"/>
</dbReference>
<evidence type="ECO:0000256" key="1">
    <source>
        <dbReference type="ARBA" id="ARBA00004167"/>
    </source>
</evidence>
<sequence length="227" mass="25524">MYQAQPLPGAYYGPAVPPKHQRKSRGCFCCLLSTFFKILIGLVILLGVLALVLWLVLRPVEVKAYVRTASLTQFNLSTVGGNDNFRYNLTAVGRGSIGYNLSTVIDIRNPNKRIGLYYDSIEAIGYYEGERFAWKALPAFYQGHKNTTTLYPAFSGQSTIDMSISEVQDFELHRQAGTFDVTLHLRSRIRFKLGSSFKTSRTTMKIKCNMALPYGKSFSGTKCDVDW</sequence>
<dbReference type="GO" id="GO:0005886">
    <property type="term" value="C:plasma membrane"/>
    <property type="evidence" value="ECO:0007669"/>
    <property type="project" value="TreeGrafter"/>
</dbReference>
<feature type="transmembrane region" description="Helical" evidence="5">
    <location>
        <begin position="28"/>
        <end position="57"/>
    </location>
</feature>
<dbReference type="GO" id="GO:0009506">
    <property type="term" value="C:plasmodesma"/>
    <property type="evidence" value="ECO:0007669"/>
    <property type="project" value="TreeGrafter"/>
</dbReference>
<dbReference type="EMBL" id="CACRZD030000005">
    <property type="protein sequence ID" value="CAA6660493.1"/>
    <property type="molecule type" value="Genomic_DNA"/>
</dbReference>
<proteinExistence type="predicted"/>
<accession>A0A7I8IRK4</accession>
<name>A0A7I8IRK4_SPIIN</name>
<dbReference type="AlphaFoldDB" id="A0A7I8IRK4"/>
<dbReference type="InterPro" id="IPR004864">
    <property type="entry name" value="LEA_2"/>
</dbReference>
<evidence type="ECO:0000256" key="5">
    <source>
        <dbReference type="SAM" id="Phobius"/>
    </source>
</evidence>
<keyword evidence="2 5" id="KW-0812">Transmembrane</keyword>
<dbReference type="PANTHER" id="PTHR31415">
    <property type="entry name" value="OS05G0367900 PROTEIN"/>
    <property type="match status" value="1"/>
</dbReference>
<keyword evidence="3 5" id="KW-1133">Transmembrane helix</keyword>
<gene>
    <name evidence="7" type="ORF">SI7747_05006910</name>
</gene>
<evidence type="ECO:0000256" key="2">
    <source>
        <dbReference type="ARBA" id="ARBA00022692"/>
    </source>
</evidence>
<dbReference type="PANTHER" id="PTHR31415:SF4">
    <property type="entry name" value="NDR1_HIN1-LIKE PROTEIN 3"/>
    <property type="match status" value="1"/>
</dbReference>
<evidence type="ECO:0000313" key="8">
    <source>
        <dbReference type="Proteomes" id="UP001189122"/>
    </source>
</evidence>
<evidence type="ECO:0000256" key="3">
    <source>
        <dbReference type="ARBA" id="ARBA00022989"/>
    </source>
</evidence>
<keyword evidence="4 5" id="KW-0472">Membrane</keyword>
<comment type="subcellular location">
    <subcellularLocation>
        <location evidence="1">Membrane</location>
        <topology evidence="1">Single-pass membrane protein</topology>
    </subcellularLocation>
</comment>
<protein>
    <recommendedName>
        <fullName evidence="6">Late embryogenesis abundant protein LEA-2 subgroup domain-containing protein</fullName>
    </recommendedName>
</protein>
<evidence type="ECO:0000256" key="4">
    <source>
        <dbReference type="ARBA" id="ARBA00023136"/>
    </source>
</evidence>
<organism evidence="7">
    <name type="scientific">Spirodela intermedia</name>
    <name type="common">Intermediate duckweed</name>
    <dbReference type="NCBI Taxonomy" id="51605"/>
    <lineage>
        <taxon>Eukaryota</taxon>
        <taxon>Viridiplantae</taxon>
        <taxon>Streptophyta</taxon>
        <taxon>Embryophyta</taxon>
        <taxon>Tracheophyta</taxon>
        <taxon>Spermatophyta</taxon>
        <taxon>Magnoliopsida</taxon>
        <taxon>Liliopsida</taxon>
        <taxon>Araceae</taxon>
        <taxon>Lemnoideae</taxon>
        <taxon>Spirodela</taxon>
    </lineage>
</organism>
<reference evidence="7 8" key="1">
    <citation type="submission" date="2019-12" db="EMBL/GenBank/DDBJ databases">
        <authorList>
            <person name="Scholz U."/>
            <person name="Mascher M."/>
            <person name="Fiebig A."/>
        </authorList>
    </citation>
    <scope>NUCLEOTIDE SEQUENCE</scope>
</reference>
<dbReference type="Proteomes" id="UP001189122">
    <property type="component" value="Unassembled WGS sequence"/>
</dbReference>
<keyword evidence="8" id="KW-1185">Reference proteome</keyword>
<dbReference type="EMBL" id="LR743592">
    <property type="protein sequence ID" value="CAA2620741.1"/>
    <property type="molecule type" value="Genomic_DNA"/>
</dbReference>
<evidence type="ECO:0000259" key="6">
    <source>
        <dbReference type="Pfam" id="PF03168"/>
    </source>
</evidence>